<evidence type="ECO:0000256" key="8">
    <source>
        <dbReference type="ARBA" id="ARBA00048779"/>
    </source>
</evidence>
<feature type="binding site" evidence="9">
    <location>
        <position position="290"/>
    </location>
    <ligand>
        <name>substrate</name>
    </ligand>
</feature>
<dbReference type="EMBL" id="CP048882">
    <property type="protein sequence ID" value="QPP06395.1"/>
    <property type="molecule type" value="Genomic_DNA"/>
</dbReference>
<feature type="binding site" evidence="10">
    <location>
        <position position="202"/>
    </location>
    <ligand>
        <name>FAD</name>
        <dbReference type="ChEBI" id="CHEBI:57692"/>
    </ligand>
</feature>
<dbReference type="PANTHER" id="PTHR13914">
    <property type="entry name" value="PROLINE OXIDASE"/>
    <property type="match status" value="1"/>
</dbReference>
<evidence type="ECO:0000259" key="11">
    <source>
        <dbReference type="Pfam" id="PF01619"/>
    </source>
</evidence>
<dbReference type="GO" id="GO:0010133">
    <property type="term" value="P:L-proline catabolic process to L-glutamate"/>
    <property type="evidence" value="ECO:0007669"/>
    <property type="project" value="UniProtKB-UniPathway"/>
</dbReference>
<feature type="binding site" evidence="9">
    <location>
        <position position="289"/>
    </location>
    <ligand>
        <name>substrate</name>
    </ligand>
</feature>
<keyword evidence="5 10" id="KW-0274">FAD</keyword>
<evidence type="ECO:0000256" key="3">
    <source>
        <dbReference type="ARBA" id="ARBA00022630"/>
    </source>
</evidence>
<gene>
    <name evidence="12" type="ORF">G4Z16_08270</name>
</gene>
<evidence type="ECO:0000313" key="12">
    <source>
        <dbReference type="EMBL" id="QPP06395.1"/>
    </source>
</evidence>
<keyword evidence="6" id="KW-0560">Oxidoreductase</keyword>
<dbReference type="InterPro" id="IPR008219">
    <property type="entry name" value="PRODH_bac_arc"/>
</dbReference>
<evidence type="ECO:0000256" key="2">
    <source>
        <dbReference type="ARBA" id="ARBA00012695"/>
    </source>
</evidence>
<dbReference type="EC" id="1.5.5.2" evidence="2"/>
<feature type="binding site" evidence="10">
    <location>
        <position position="136"/>
    </location>
    <ligand>
        <name>FAD</name>
        <dbReference type="ChEBI" id="CHEBI:57692"/>
    </ligand>
</feature>
<evidence type="ECO:0000313" key="13">
    <source>
        <dbReference type="Proteomes" id="UP000595046"/>
    </source>
</evidence>
<keyword evidence="7" id="KW-0642">Proline metabolism</keyword>
<comment type="pathway">
    <text evidence="1">Amino-acid degradation; L-proline degradation into L-glutamate; L-glutamate from L-proline: step 1/2.</text>
</comment>
<reference evidence="13" key="1">
    <citation type="submission" date="2020-02" db="EMBL/GenBank/DDBJ databases">
        <title>Streptomyces sp. ASO4wet.</title>
        <authorList>
            <person name="Risdian C."/>
            <person name="Landwehr W."/>
            <person name="Schupp P."/>
            <person name="Wink J."/>
        </authorList>
    </citation>
    <scope>NUCLEOTIDE SEQUENCE [LARGE SCALE GENOMIC DNA]</scope>
    <source>
        <strain evidence="13">ASO4wet</strain>
    </source>
</reference>
<dbReference type="GO" id="GO:0000166">
    <property type="term" value="F:nucleotide binding"/>
    <property type="evidence" value="ECO:0007669"/>
    <property type="project" value="UniProtKB-KW"/>
</dbReference>
<dbReference type="Pfam" id="PF01619">
    <property type="entry name" value="Pro_dh"/>
    <property type="match status" value="1"/>
</dbReference>
<evidence type="ECO:0000256" key="6">
    <source>
        <dbReference type="ARBA" id="ARBA00023002"/>
    </source>
</evidence>
<accession>A0A7T1T4X0</accession>
<proteinExistence type="predicted"/>
<evidence type="ECO:0000256" key="7">
    <source>
        <dbReference type="ARBA" id="ARBA00023062"/>
    </source>
</evidence>
<name>A0A7T1T4X0_9ACTN</name>
<feature type="binding site" evidence="9">
    <location>
        <position position="98"/>
    </location>
    <ligand>
        <name>substrate</name>
    </ligand>
</feature>
<dbReference type="Gene3D" id="3.20.20.220">
    <property type="match status" value="1"/>
</dbReference>
<dbReference type="PIRSF" id="PIRSF000196">
    <property type="entry name" value="Pro_dehydrog"/>
    <property type="match status" value="1"/>
</dbReference>
<organism evidence="12 13">
    <name type="scientific">Streptomyces bathyalis</name>
    <dbReference type="NCBI Taxonomy" id="2710756"/>
    <lineage>
        <taxon>Bacteria</taxon>
        <taxon>Bacillati</taxon>
        <taxon>Actinomycetota</taxon>
        <taxon>Actinomycetes</taxon>
        <taxon>Kitasatosporales</taxon>
        <taxon>Streptomycetaceae</taxon>
        <taxon>Streptomyces</taxon>
    </lineage>
</organism>
<keyword evidence="4 10" id="KW-0547">Nucleotide-binding</keyword>
<dbReference type="SUPFAM" id="SSF51730">
    <property type="entry name" value="FAD-linked oxidoreductase"/>
    <property type="match status" value="1"/>
</dbReference>
<dbReference type="KEGG" id="sbat:G4Z16_08270"/>
<evidence type="ECO:0000256" key="5">
    <source>
        <dbReference type="ARBA" id="ARBA00022827"/>
    </source>
</evidence>
<feature type="binding site" evidence="10">
    <location>
        <begin position="227"/>
        <end position="228"/>
    </location>
    <ligand>
        <name>FAD</name>
        <dbReference type="ChEBI" id="CHEBI:57692"/>
    </ligand>
</feature>
<dbReference type="Proteomes" id="UP000595046">
    <property type="component" value="Chromosome"/>
</dbReference>
<dbReference type="UniPathway" id="UPA00261">
    <property type="reaction ID" value="UER00373"/>
</dbReference>
<sequence>MFGPVLLAAARSDGIRRFVSSTPVTRPVVNRFVAGERLDACMENVRSLTGRGLDVTLDHLGEDTTDRAEALRNRDAYLALAQALAGEGLGERAEMSVKLSAFGQALPDGGHDVALANVRPVVEAAAEAGTTVTLDMEDHTTVDSTLAVLADLRESFPQTGAVLQSYLFRTEEDCRALAGEGSRVRLVKGAYNEPASVAHQHKADVDRAYVRCLKILLSGKGYPMIGTHDPRMVTIAQELARRLGRKHDEFEFQMLYGIRDSEQSRLVAEGHRMRVYVPYGTDWYGYFMRRLAERPANLGFFLRSLATRG</sequence>
<dbReference type="PANTHER" id="PTHR13914:SF0">
    <property type="entry name" value="PROLINE DEHYDROGENASE 1, MITOCHONDRIAL"/>
    <property type="match status" value="1"/>
</dbReference>
<feature type="domain" description="Proline dehydrogenase" evidence="11">
    <location>
        <begin position="42"/>
        <end position="300"/>
    </location>
</feature>
<dbReference type="InterPro" id="IPR029041">
    <property type="entry name" value="FAD-linked_oxidoreductase-like"/>
</dbReference>
<evidence type="ECO:0000256" key="1">
    <source>
        <dbReference type="ARBA" id="ARBA00004739"/>
    </source>
</evidence>
<dbReference type="InterPro" id="IPR015659">
    <property type="entry name" value="Proline_oxidase"/>
</dbReference>
<evidence type="ECO:0000256" key="10">
    <source>
        <dbReference type="PIRSR" id="PIRSR000196-2"/>
    </source>
</evidence>
<evidence type="ECO:0000256" key="4">
    <source>
        <dbReference type="ARBA" id="ARBA00022741"/>
    </source>
</evidence>
<dbReference type="RefSeq" id="WP_197350156.1">
    <property type="nucleotide sequence ID" value="NZ_CP048882.1"/>
</dbReference>
<dbReference type="GO" id="GO:0004657">
    <property type="term" value="F:proline dehydrogenase activity"/>
    <property type="evidence" value="ECO:0007669"/>
    <property type="project" value="UniProtKB-EC"/>
</dbReference>
<comment type="catalytic activity">
    <reaction evidence="8">
        <text>L-proline + a quinone = (S)-1-pyrroline-5-carboxylate + a quinol + H(+)</text>
        <dbReference type="Rhea" id="RHEA:23784"/>
        <dbReference type="ChEBI" id="CHEBI:15378"/>
        <dbReference type="ChEBI" id="CHEBI:17388"/>
        <dbReference type="ChEBI" id="CHEBI:24646"/>
        <dbReference type="ChEBI" id="CHEBI:60039"/>
        <dbReference type="ChEBI" id="CHEBI:132124"/>
        <dbReference type="EC" id="1.5.5.2"/>
    </reaction>
</comment>
<feature type="binding site" evidence="10">
    <location>
        <begin position="188"/>
        <end position="190"/>
    </location>
    <ligand>
        <name>FAD</name>
        <dbReference type="ChEBI" id="CHEBI:57692"/>
    </ligand>
</feature>
<keyword evidence="13" id="KW-1185">Reference proteome</keyword>
<feature type="binding site" evidence="10">
    <location>
        <position position="164"/>
    </location>
    <ligand>
        <name>FAD</name>
        <dbReference type="ChEBI" id="CHEBI:57692"/>
    </ligand>
</feature>
<protein>
    <recommendedName>
        <fullName evidence="2">proline dehydrogenase</fullName>
        <ecNumber evidence="2">1.5.5.2</ecNumber>
    </recommendedName>
</protein>
<keyword evidence="3" id="KW-0285">Flavoprotein</keyword>
<comment type="cofactor">
    <cofactor evidence="10">
        <name>FAD</name>
        <dbReference type="ChEBI" id="CHEBI:57692"/>
    </cofactor>
    <text evidence="10">Binds 1 FAD per subunit.</text>
</comment>
<dbReference type="AlphaFoldDB" id="A0A7T1T4X0"/>
<dbReference type="InterPro" id="IPR002872">
    <property type="entry name" value="Proline_DH_dom"/>
</dbReference>
<evidence type="ECO:0000256" key="9">
    <source>
        <dbReference type="PIRSR" id="PIRSR000196-1"/>
    </source>
</evidence>